<dbReference type="EMBL" id="SLXM01000002">
    <property type="protein sequence ID" value="TCP26960.1"/>
    <property type="molecule type" value="Genomic_DNA"/>
</dbReference>
<dbReference type="GO" id="GO:0015979">
    <property type="term" value="P:photosynthesis"/>
    <property type="evidence" value="ECO:0007669"/>
    <property type="project" value="InterPro"/>
</dbReference>
<proteinExistence type="predicted"/>
<dbReference type="InterPro" id="IPR016123">
    <property type="entry name" value="Mog1/PsbP_a/b/a-sand"/>
</dbReference>
<evidence type="ECO:0000259" key="1">
    <source>
        <dbReference type="Pfam" id="PF01789"/>
    </source>
</evidence>
<keyword evidence="3" id="KW-1185">Reference proteome</keyword>
<dbReference type="Gene3D" id="3.40.1000.10">
    <property type="entry name" value="Mog1/PsbP, alpha/beta/alpha sandwich"/>
    <property type="match status" value="1"/>
</dbReference>
<dbReference type="SUPFAM" id="SSF55724">
    <property type="entry name" value="Mog1p/PsbP-like"/>
    <property type="match status" value="1"/>
</dbReference>
<dbReference type="AlphaFoldDB" id="A0A4R2NXS2"/>
<organism evidence="2 3">
    <name type="scientific">Tenacibaculum skagerrakense</name>
    <dbReference type="NCBI Taxonomy" id="186571"/>
    <lineage>
        <taxon>Bacteria</taxon>
        <taxon>Pseudomonadati</taxon>
        <taxon>Bacteroidota</taxon>
        <taxon>Flavobacteriia</taxon>
        <taxon>Flavobacteriales</taxon>
        <taxon>Flavobacteriaceae</taxon>
        <taxon>Tenacibaculum</taxon>
    </lineage>
</organism>
<dbReference type="GO" id="GO:0019898">
    <property type="term" value="C:extrinsic component of membrane"/>
    <property type="evidence" value="ECO:0007669"/>
    <property type="project" value="InterPro"/>
</dbReference>
<comment type="caution">
    <text evidence="2">The sequence shown here is derived from an EMBL/GenBank/DDBJ whole genome shotgun (WGS) entry which is preliminary data.</text>
</comment>
<dbReference type="InterPro" id="IPR002683">
    <property type="entry name" value="PsbP_C"/>
</dbReference>
<dbReference type="Pfam" id="PF01789">
    <property type="entry name" value="PsbP"/>
    <property type="match status" value="1"/>
</dbReference>
<dbReference type="GO" id="GO:0009654">
    <property type="term" value="C:photosystem II oxygen evolving complex"/>
    <property type="evidence" value="ECO:0007669"/>
    <property type="project" value="InterPro"/>
</dbReference>
<protein>
    <submittedName>
        <fullName evidence="2">Uncharacterized protein DUF1795</fullName>
    </submittedName>
</protein>
<sequence length="170" mass="20048">MKFKLFLVLSIISIVSFGQKNNIDVYKTSEYFIEFPKSWELKKSEQKGVEFILFSSKQKVDPFRENISLVIQDLEKDMTLESYIEVTESQLRNMMKGTSVQENVYDKINQRHTLVYIVNISASYLKVKQHFYKRGNKMYTLTFTALQKSYDDYKKIADGVLNSFKFIPTK</sequence>
<evidence type="ECO:0000313" key="3">
    <source>
        <dbReference type="Proteomes" id="UP000294564"/>
    </source>
</evidence>
<dbReference type="GO" id="GO:0005509">
    <property type="term" value="F:calcium ion binding"/>
    <property type="evidence" value="ECO:0007669"/>
    <property type="project" value="InterPro"/>
</dbReference>
<name>A0A4R2NXS2_9FLAO</name>
<reference evidence="2 3" key="1">
    <citation type="submission" date="2019-03" db="EMBL/GenBank/DDBJ databases">
        <title>Genomic Encyclopedia of Type Strains, Phase IV (KMG-IV): sequencing the most valuable type-strain genomes for metagenomic binning, comparative biology and taxonomic classification.</title>
        <authorList>
            <person name="Goeker M."/>
        </authorList>
    </citation>
    <scope>NUCLEOTIDE SEQUENCE [LARGE SCALE GENOMIC DNA]</scope>
    <source>
        <strain evidence="2 3">DSM 14836</strain>
    </source>
</reference>
<dbReference type="Proteomes" id="UP000294564">
    <property type="component" value="Unassembled WGS sequence"/>
</dbReference>
<feature type="domain" description="PsbP C-terminal" evidence="1">
    <location>
        <begin position="26"/>
        <end position="166"/>
    </location>
</feature>
<accession>A0A4R2NXS2</accession>
<gene>
    <name evidence="2" type="ORF">EV195_102302</name>
</gene>
<evidence type="ECO:0000313" key="2">
    <source>
        <dbReference type="EMBL" id="TCP26960.1"/>
    </source>
</evidence>